<feature type="transmembrane region" description="Helical" evidence="4">
    <location>
        <begin position="39"/>
        <end position="62"/>
    </location>
</feature>
<reference evidence="7" key="1">
    <citation type="submission" date="2016-10" db="EMBL/GenBank/DDBJ databases">
        <authorList>
            <person name="Varghese N."/>
            <person name="Submissions S."/>
        </authorList>
    </citation>
    <scope>NUCLEOTIDE SEQUENCE [LARGE SCALE GENOMIC DNA]</scope>
    <source>
        <strain evidence="7">DSM 23313</strain>
    </source>
</reference>
<gene>
    <name evidence="6" type="ORF">SAMN05421818_11086</name>
</gene>
<keyword evidence="4" id="KW-1133">Transmembrane helix</keyword>
<dbReference type="SMART" id="SM00342">
    <property type="entry name" value="HTH_ARAC"/>
    <property type="match status" value="1"/>
</dbReference>
<accession>A0A1G8EEZ1</accession>
<sequence length="239" mass="27722">MYLLITVVCCNVTNLFCLFKEIKEVQERKDVVTSMELNYILVVSFVLIAATTVNFSKLTYIYHELEYNTVFESFFFTTVGVGLIYSIVTLVRLSYCDCHEVIGINQSNLVLEKVKPMLQYDTLPICTEDSRKVVEFFEKSTLYLDRDFTVEMLAKELNFTKAQLSETLNRTMGVNFYNLVASYRIKYAKKIMQERQDLLIDGVIVNSGFNSKTTFNKYFKHFVGITPTEFKNKVMNGEI</sequence>
<evidence type="ECO:0000259" key="5">
    <source>
        <dbReference type="PROSITE" id="PS01124"/>
    </source>
</evidence>
<dbReference type="Proteomes" id="UP000243588">
    <property type="component" value="Unassembled WGS sequence"/>
</dbReference>
<dbReference type="PROSITE" id="PS00041">
    <property type="entry name" value="HTH_ARAC_FAMILY_1"/>
    <property type="match status" value="1"/>
</dbReference>
<evidence type="ECO:0000256" key="3">
    <source>
        <dbReference type="ARBA" id="ARBA00023163"/>
    </source>
</evidence>
<keyword evidence="4" id="KW-0812">Transmembrane</keyword>
<name>A0A1G8EEZ1_9FLAO</name>
<dbReference type="Gene3D" id="1.10.10.60">
    <property type="entry name" value="Homeodomain-like"/>
    <property type="match status" value="1"/>
</dbReference>
<keyword evidence="3" id="KW-0804">Transcription</keyword>
<keyword evidence="2 6" id="KW-0238">DNA-binding</keyword>
<feature type="domain" description="HTH araC/xylS-type" evidence="5">
    <location>
        <begin position="131"/>
        <end position="233"/>
    </location>
</feature>
<evidence type="ECO:0000313" key="7">
    <source>
        <dbReference type="Proteomes" id="UP000243588"/>
    </source>
</evidence>
<dbReference type="PROSITE" id="PS01124">
    <property type="entry name" value="HTH_ARAC_FAMILY_2"/>
    <property type="match status" value="1"/>
</dbReference>
<dbReference type="GO" id="GO:0003700">
    <property type="term" value="F:DNA-binding transcription factor activity"/>
    <property type="evidence" value="ECO:0007669"/>
    <property type="project" value="InterPro"/>
</dbReference>
<keyword evidence="1" id="KW-0805">Transcription regulation</keyword>
<evidence type="ECO:0000256" key="4">
    <source>
        <dbReference type="SAM" id="Phobius"/>
    </source>
</evidence>
<evidence type="ECO:0000313" key="6">
    <source>
        <dbReference type="EMBL" id="SDH68456.1"/>
    </source>
</evidence>
<dbReference type="SUPFAM" id="SSF46689">
    <property type="entry name" value="Homeodomain-like"/>
    <property type="match status" value="1"/>
</dbReference>
<organism evidence="6 7">
    <name type="scientific">Myroides phaeus</name>
    <dbReference type="NCBI Taxonomy" id="702745"/>
    <lineage>
        <taxon>Bacteria</taxon>
        <taxon>Pseudomonadati</taxon>
        <taxon>Bacteroidota</taxon>
        <taxon>Flavobacteriia</taxon>
        <taxon>Flavobacteriales</taxon>
        <taxon>Flavobacteriaceae</taxon>
        <taxon>Myroides</taxon>
    </lineage>
</organism>
<keyword evidence="7" id="KW-1185">Reference proteome</keyword>
<dbReference type="PANTHER" id="PTHR43280">
    <property type="entry name" value="ARAC-FAMILY TRANSCRIPTIONAL REGULATOR"/>
    <property type="match status" value="1"/>
</dbReference>
<dbReference type="InterPro" id="IPR018060">
    <property type="entry name" value="HTH_AraC"/>
</dbReference>
<evidence type="ECO:0000256" key="2">
    <source>
        <dbReference type="ARBA" id="ARBA00023125"/>
    </source>
</evidence>
<dbReference type="InterPro" id="IPR018062">
    <property type="entry name" value="HTH_AraC-typ_CS"/>
</dbReference>
<dbReference type="AlphaFoldDB" id="A0A1G8EEZ1"/>
<keyword evidence="4" id="KW-0472">Membrane</keyword>
<dbReference type="Pfam" id="PF12833">
    <property type="entry name" value="HTH_18"/>
    <property type="match status" value="1"/>
</dbReference>
<dbReference type="EMBL" id="FNDQ01000010">
    <property type="protein sequence ID" value="SDH68456.1"/>
    <property type="molecule type" value="Genomic_DNA"/>
</dbReference>
<dbReference type="InterPro" id="IPR009057">
    <property type="entry name" value="Homeodomain-like_sf"/>
</dbReference>
<dbReference type="PANTHER" id="PTHR43280:SF29">
    <property type="entry name" value="ARAC-FAMILY TRANSCRIPTIONAL REGULATOR"/>
    <property type="match status" value="1"/>
</dbReference>
<dbReference type="GO" id="GO:0043565">
    <property type="term" value="F:sequence-specific DNA binding"/>
    <property type="evidence" value="ECO:0007669"/>
    <property type="project" value="InterPro"/>
</dbReference>
<evidence type="ECO:0000256" key="1">
    <source>
        <dbReference type="ARBA" id="ARBA00023015"/>
    </source>
</evidence>
<proteinExistence type="predicted"/>
<protein>
    <submittedName>
        <fullName evidence="6">AraC-type DNA-binding protein</fullName>
    </submittedName>
</protein>
<feature type="transmembrane region" description="Helical" evidence="4">
    <location>
        <begin position="74"/>
        <end position="95"/>
    </location>
</feature>